<dbReference type="Gene3D" id="3.40.50.300">
    <property type="entry name" value="P-loop containing nucleotide triphosphate hydrolases"/>
    <property type="match status" value="1"/>
</dbReference>
<evidence type="ECO:0000313" key="3">
    <source>
        <dbReference type="Proteomes" id="UP000648257"/>
    </source>
</evidence>
<dbReference type="InterPro" id="IPR051396">
    <property type="entry name" value="Bact_Antivir_Def_Nuclease"/>
</dbReference>
<dbReference type="PANTHER" id="PTHR43581">
    <property type="entry name" value="ATP/GTP PHOSPHATASE"/>
    <property type="match status" value="1"/>
</dbReference>
<dbReference type="InterPro" id="IPR003959">
    <property type="entry name" value="ATPase_AAA_core"/>
</dbReference>
<name>A0ABR6X2R7_9BURK</name>
<evidence type="ECO:0000259" key="1">
    <source>
        <dbReference type="Pfam" id="PF13304"/>
    </source>
</evidence>
<dbReference type="SUPFAM" id="SSF52540">
    <property type="entry name" value="P-loop containing nucleoside triphosphate hydrolases"/>
    <property type="match status" value="1"/>
</dbReference>
<evidence type="ECO:0000313" key="2">
    <source>
        <dbReference type="EMBL" id="MBC3807259.1"/>
    </source>
</evidence>
<dbReference type="EMBL" id="JACOFW010000006">
    <property type="protein sequence ID" value="MBC3807259.1"/>
    <property type="molecule type" value="Genomic_DNA"/>
</dbReference>
<feature type="domain" description="ATPase AAA-type core" evidence="1">
    <location>
        <begin position="320"/>
        <end position="369"/>
    </location>
</feature>
<dbReference type="PANTHER" id="PTHR43581:SF2">
    <property type="entry name" value="EXCINUCLEASE ATPASE SUBUNIT"/>
    <property type="match status" value="1"/>
</dbReference>
<keyword evidence="3" id="KW-1185">Reference proteome</keyword>
<sequence length="655" mass="75056">MSIYLSDLFLINRAPFESLRLEFGQNEIAILSGVNGRGKTTVMSYIVDSIHEFAKLGFELEYEGKAQKYYRIFTPSDRLDPSKFSLVYLRFRNNDGETFDYANMLGSLDSSEYDLTIPLEEKIPYSNFQGESVLGSPVKRVSASSTKEKIQKIFSENLMCYFPSYRYEAPSYLNDIYKIEIDFAKKDRFSGFLLNPIEVVTGLPQLINWIMDVLLDLNINKDENFSKNISQNLNLILSKILISKNFGDVRFGIGFRNNGGGRLQVVKDTYEIISSYSATPPSKHVIKQIYPSIFNISSGEAALLIIFGELLRHIDNLSVRSTLNDVTGLVLIDEVDKHLHIRLQKEILPILFGLFPNVQFILSSHSPFLSIGLAETQALRTQIIDLDNSGRSCDPVSNEMYREVYEMMISQNNRFKDLYDSLSAKILATSHPLIITEGKTDWKYFLRALKYFHGKNEYLEIEDKFFLRFGSCSEKDLTTCGTVIDFDMSGPQLQAHLKELIQTRKKELNPNFPKRIGIFDSDDSNIKLHGDDVLNVFSFRIRPDDISTELLFDESEIKTEYDGKRLFLGSEFDRNSKFCHSDSNLHIAGEPNNSNKAGRKVIVDESVFDARTRDNVALSKAKFSELVFNEDIHISPESWEKFRFIFDELKRILAI</sequence>
<comment type="caution">
    <text evidence="2">The sequence shown here is derived from an EMBL/GenBank/DDBJ whole genome shotgun (WGS) entry which is preliminary data.</text>
</comment>
<dbReference type="Pfam" id="PF13304">
    <property type="entry name" value="AAA_21"/>
    <property type="match status" value="1"/>
</dbReference>
<dbReference type="RefSeq" id="WP_186922346.1">
    <property type="nucleotide sequence ID" value="NZ_JACOFW010000006.1"/>
</dbReference>
<accession>A0ABR6X2R7</accession>
<gene>
    <name evidence="2" type="ORF">H8K52_07855</name>
</gene>
<dbReference type="Proteomes" id="UP000648257">
    <property type="component" value="Unassembled WGS sequence"/>
</dbReference>
<organism evidence="2 3">
    <name type="scientific">Undibacterium seohonense</name>
    <dbReference type="NCBI Taxonomy" id="1344950"/>
    <lineage>
        <taxon>Bacteria</taxon>
        <taxon>Pseudomonadati</taxon>
        <taxon>Pseudomonadota</taxon>
        <taxon>Betaproteobacteria</taxon>
        <taxon>Burkholderiales</taxon>
        <taxon>Oxalobacteraceae</taxon>
        <taxon>Undibacterium</taxon>
    </lineage>
</organism>
<protein>
    <submittedName>
        <fullName evidence="2">AAA family ATPase</fullName>
    </submittedName>
</protein>
<dbReference type="InterPro" id="IPR027417">
    <property type="entry name" value="P-loop_NTPase"/>
</dbReference>
<reference evidence="2 3" key="1">
    <citation type="submission" date="2020-08" db="EMBL/GenBank/DDBJ databases">
        <title>Novel species isolated from subtropical streams in China.</title>
        <authorList>
            <person name="Lu H."/>
        </authorList>
    </citation>
    <scope>NUCLEOTIDE SEQUENCE [LARGE SCALE GENOMIC DNA]</scope>
    <source>
        <strain evidence="2 3">KACC 16656</strain>
    </source>
</reference>
<proteinExistence type="predicted"/>